<protein>
    <submittedName>
        <fullName evidence="2">Uncharacterized protein</fullName>
    </submittedName>
</protein>
<proteinExistence type="evidence at transcript level"/>
<evidence type="ECO:0000256" key="1">
    <source>
        <dbReference type="SAM" id="MobiDB-lite"/>
    </source>
</evidence>
<feature type="region of interest" description="Disordered" evidence="1">
    <location>
        <begin position="60"/>
        <end position="86"/>
    </location>
</feature>
<dbReference type="EMBL" id="BT068207">
    <property type="protein sequence ID" value="ACN35104.1"/>
    <property type="molecule type" value="mRNA"/>
</dbReference>
<evidence type="ECO:0000313" key="2">
    <source>
        <dbReference type="EMBL" id="ACN35104.1"/>
    </source>
</evidence>
<sequence length="86" mass="9806">MRHHANHPYDPSPTCLRCKRAGSLCLRCGCGYRRRPDWTIGEERKPSCRVTTMLRLDGRVGEQSSLPLRVQPQGQGRPRLHNLSTP</sequence>
<accession>C0PIT8</accession>
<reference evidence="2" key="1">
    <citation type="journal article" date="2009" name="PLoS Genet.">
        <title>Sequencing, mapping, and analysis of 27,455 maize full-length cDNAs.</title>
        <authorList>
            <person name="Soderlund C."/>
            <person name="Descour A."/>
            <person name="Kudrna D."/>
            <person name="Bomhoff M."/>
            <person name="Boyd L."/>
            <person name="Currie J."/>
            <person name="Angelova A."/>
            <person name="Collura K."/>
            <person name="Wissotski M."/>
            <person name="Ashley E."/>
            <person name="Morrow D."/>
            <person name="Fernandes J."/>
            <person name="Walbot V."/>
            <person name="Yu Y."/>
        </authorList>
    </citation>
    <scope>NUCLEOTIDE SEQUENCE</scope>
    <source>
        <strain evidence="2">B73</strain>
    </source>
</reference>
<dbReference type="AlphaFoldDB" id="C0PIT8"/>
<name>C0PIT8_MAIZE</name>
<organism evidence="2">
    <name type="scientific">Zea mays</name>
    <name type="common">Maize</name>
    <dbReference type="NCBI Taxonomy" id="4577"/>
    <lineage>
        <taxon>Eukaryota</taxon>
        <taxon>Viridiplantae</taxon>
        <taxon>Streptophyta</taxon>
        <taxon>Embryophyta</taxon>
        <taxon>Tracheophyta</taxon>
        <taxon>Spermatophyta</taxon>
        <taxon>Magnoliopsida</taxon>
        <taxon>Liliopsida</taxon>
        <taxon>Poales</taxon>
        <taxon>Poaceae</taxon>
        <taxon>PACMAD clade</taxon>
        <taxon>Panicoideae</taxon>
        <taxon>Andropogonodae</taxon>
        <taxon>Andropogoneae</taxon>
        <taxon>Tripsacinae</taxon>
        <taxon>Zea</taxon>
    </lineage>
</organism>